<keyword evidence="3" id="KW-1185">Reference proteome</keyword>
<proteinExistence type="predicted"/>
<gene>
    <name evidence="2" type="ORF">PN457_09640</name>
</gene>
<dbReference type="InterPro" id="IPR020346">
    <property type="entry name" value="Uncharacterised_15.3kDa"/>
</dbReference>
<dbReference type="Proteomes" id="UP001212499">
    <property type="component" value="Unassembled WGS sequence"/>
</dbReference>
<dbReference type="EMBL" id="JAQMUH010000106">
    <property type="protein sequence ID" value="MDB9539920.1"/>
    <property type="molecule type" value="Genomic_DNA"/>
</dbReference>
<dbReference type="Pfam" id="PF17265">
    <property type="entry name" value="DUF5331"/>
    <property type="match status" value="1"/>
</dbReference>
<accession>A0ABT5ARL8</accession>
<name>A0ABT5ARL8_9CYAN</name>
<organism evidence="2 3">
    <name type="scientific">Anabaenopsis arnoldii</name>
    <dbReference type="NCBI Taxonomy" id="2152938"/>
    <lineage>
        <taxon>Bacteria</taxon>
        <taxon>Bacillati</taxon>
        <taxon>Cyanobacteriota</taxon>
        <taxon>Cyanophyceae</taxon>
        <taxon>Nostocales</taxon>
        <taxon>Nodulariaceae</taxon>
        <taxon>Anabaenopsis</taxon>
    </lineage>
</organism>
<dbReference type="RefSeq" id="WP_271732992.1">
    <property type="nucleotide sequence ID" value="NZ_JANQDP010000108.1"/>
</dbReference>
<evidence type="ECO:0000313" key="3">
    <source>
        <dbReference type="Proteomes" id="UP001212499"/>
    </source>
</evidence>
<feature type="region of interest" description="Disordered" evidence="1">
    <location>
        <begin position="253"/>
        <end position="278"/>
    </location>
</feature>
<reference evidence="2 3" key="1">
    <citation type="submission" date="2023-01" db="EMBL/GenBank/DDBJ databases">
        <title>Genomes from the Australian National Cyanobacteria Reference Collection.</title>
        <authorList>
            <person name="Willis A."/>
            <person name="Lee E.M.F."/>
        </authorList>
    </citation>
    <scope>NUCLEOTIDE SEQUENCE [LARGE SCALE GENOMIC DNA]</scope>
    <source>
        <strain evidence="2 3">CS-1033</strain>
    </source>
</reference>
<feature type="compositionally biased region" description="Polar residues" evidence="1">
    <location>
        <begin position="267"/>
        <end position="278"/>
    </location>
</feature>
<protein>
    <submittedName>
        <fullName evidence="2">DUF5331 domain-containing protein</fullName>
    </submittedName>
</protein>
<evidence type="ECO:0000313" key="2">
    <source>
        <dbReference type="EMBL" id="MDB9539920.1"/>
    </source>
</evidence>
<sequence>MNIQQLRQSVKIKWLSYYQQNRSWLAKIRVWGTYNGLRRPSSGFILATLSVLEPQFQDYLSFMVDLNSNPDQIVTALGLNFNPDQELDVINSEDSTSEWERESLPENYTQTKDVALVAPTIKIASPATANVNLPRLPESVAPYTKNHEIIPTVAMATKVTSAPGAKIAYSTKLPANLLRQYQPVRLPLTVGERRSPLAMTMEVIHKAKTRPCAKVRDPRFDHLPMKFWTLLLQKNYLTGVLFLLDYLKRPVSRNQGEISPKPKNVRPQLTPSPSTHSRSLANWIDEFCQGRNYNPEQAISM</sequence>
<evidence type="ECO:0000256" key="1">
    <source>
        <dbReference type="SAM" id="MobiDB-lite"/>
    </source>
</evidence>
<comment type="caution">
    <text evidence="2">The sequence shown here is derived from an EMBL/GenBank/DDBJ whole genome shotgun (WGS) entry which is preliminary data.</text>
</comment>